<gene>
    <name evidence="2" type="primary">txxe 3317</name>
    <name evidence="2" type="ORF">TXXE_18320</name>
</gene>
<organism evidence="2 3">
    <name type="scientific">Thermobacillus xylanilyticus</name>
    <dbReference type="NCBI Taxonomy" id="76633"/>
    <lineage>
        <taxon>Bacteria</taxon>
        <taxon>Bacillati</taxon>
        <taxon>Bacillota</taxon>
        <taxon>Bacilli</taxon>
        <taxon>Bacillales</taxon>
        <taxon>Paenibacillaceae</taxon>
        <taxon>Thermobacillus</taxon>
    </lineage>
</organism>
<evidence type="ECO:0000313" key="2">
    <source>
        <dbReference type="EMBL" id="CAG5092497.1"/>
    </source>
</evidence>
<evidence type="ECO:0000313" key="3">
    <source>
        <dbReference type="Proteomes" id="UP000681526"/>
    </source>
</evidence>
<feature type="compositionally biased region" description="Basic and acidic residues" evidence="1">
    <location>
        <begin position="33"/>
        <end position="42"/>
    </location>
</feature>
<dbReference type="RefSeq" id="WP_213486577.1">
    <property type="nucleotide sequence ID" value="NZ_CAJRAY010000094.1"/>
</dbReference>
<sequence length="56" mass="6111">MRQSPTQWQMARASAMLPGAERREAAAVLGQEDGIHGRHPDIRVTPVRGRSGAAQF</sequence>
<evidence type="ECO:0000256" key="1">
    <source>
        <dbReference type="SAM" id="MobiDB-lite"/>
    </source>
</evidence>
<reference evidence="2 3" key="1">
    <citation type="submission" date="2021-04" db="EMBL/GenBank/DDBJ databases">
        <authorList>
            <person name="Rakotoarivonina H."/>
        </authorList>
    </citation>
    <scope>NUCLEOTIDE SEQUENCE [LARGE SCALE GENOMIC DNA]</scope>
    <source>
        <strain evidence="2 3">XE</strain>
    </source>
</reference>
<accession>A0ABM8V8N0</accession>
<dbReference type="Proteomes" id="UP000681526">
    <property type="component" value="Unassembled WGS sequence"/>
</dbReference>
<comment type="caution">
    <text evidence="2">The sequence shown here is derived from an EMBL/GenBank/DDBJ whole genome shotgun (WGS) entry which is preliminary data.</text>
</comment>
<feature type="region of interest" description="Disordered" evidence="1">
    <location>
        <begin position="30"/>
        <end position="56"/>
    </location>
</feature>
<name>A0ABM8V8N0_THEXY</name>
<dbReference type="EMBL" id="CAJRAY010000094">
    <property type="protein sequence ID" value="CAG5092497.1"/>
    <property type="molecule type" value="Genomic_DNA"/>
</dbReference>
<protein>
    <submittedName>
        <fullName evidence="2">Uncharacterized protein</fullName>
    </submittedName>
</protein>
<proteinExistence type="predicted"/>
<keyword evidence="3" id="KW-1185">Reference proteome</keyword>